<name>A0AAE8Y7F5_9CAUD</name>
<organism evidence="2 3">
    <name type="scientific">Microbacterium phage Pumpernickel</name>
    <dbReference type="NCBI Taxonomy" id="2885983"/>
    <lineage>
        <taxon>Viruses</taxon>
        <taxon>Duplodnaviria</taxon>
        <taxon>Heunggongvirae</taxon>
        <taxon>Uroviricota</taxon>
        <taxon>Caudoviricetes</taxon>
        <taxon>Pumpernickelvirus</taxon>
        <taxon>Pumpernickelvirus pumpernickel</taxon>
    </lineage>
</organism>
<evidence type="ECO:0000313" key="2">
    <source>
        <dbReference type="EMBL" id="UDL15895.1"/>
    </source>
</evidence>
<dbReference type="Gene3D" id="3.30.420.10">
    <property type="entry name" value="Ribonuclease H-like superfamily/Ribonuclease H"/>
    <property type="match status" value="1"/>
</dbReference>
<reference evidence="2" key="1">
    <citation type="submission" date="2021-09" db="EMBL/GenBank/DDBJ databases">
        <authorList>
            <person name="Andersen S.H."/>
            <person name="Beall E.A."/>
            <person name="Cappelle B."/>
            <person name="Falteisek K.J."/>
            <person name="Fenske B.A."/>
            <person name="Gansluckner N.W."/>
            <person name="Gilbertson S.M."/>
            <person name="Krings K.J."/>
            <person name="Mobeck M."/>
            <person name="Odeku J.O."/>
            <person name="Poncelet M.E."/>
            <person name="Rohr J.R."/>
            <person name="Rolands L."/>
            <person name="Whipple C.D."/>
            <person name="Whipple E.M."/>
            <person name="Spring A.M."/>
            <person name="Klyczek K."/>
            <person name="Garlena R.A."/>
            <person name="Russell D.A."/>
            <person name="Pope W.H."/>
            <person name="Jacobs-Sera D."/>
            <person name="Hatfull G.F."/>
        </authorList>
    </citation>
    <scope>NUCLEOTIDE SEQUENCE</scope>
</reference>
<keyword evidence="3" id="KW-1185">Reference proteome</keyword>
<dbReference type="InterPro" id="IPR038720">
    <property type="entry name" value="YprB_RNase_H-like_dom"/>
</dbReference>
<accession>A0AAE8Y7F5</accession>
<feature type="domain" description="YprB ribonuclease H-like" evidence="1">
    <location>
        <begin position="88"/>
        <end position="231"/>
    </location>
</feature>
<dbReference type="KEGG" id="vg:80019744"/>
<proteinExistence type="predicted"/>
<dbReference type="RefSeq" id="YP_010755135.1">
    <property type="nucleotide sequence ID" value="NC_073468.1"/>
</dbReference>
<dbReference type="InterPro" id="IPR036397">
    <property type="entry name" value="RNaseH_sf"/>
</dbReference>
<evidence type="ECO:0000259" key="1">
    <source>
        <dbReference type="Pfam" id="PF13482"/>
    </source>
</evidence>
<dbReference type="Proteomes" id="UP000827768">
    <property type="component" value="Segment"/>
</dbReference>
<dbReference type="Pfam" id="PF13482">
    <property type="entry name" value="RNase_H_2"/>
    <property type="match status" value="1"/>
</dbReference>
<protein>
    <submittedName>
        <fullName evidence="2">DnaQ-like DNA polymerase III subunit</fullName>
    </submittedName>
</protein>
<sequence length="298" mass="33097">MTKYISDSDLDSVEGFSSRKAAKILGCGKSTINDARARRRAATAPSANLPEVKKPKILALDLETSPNIAHVWGLFKQNVGLNQLMDSTEVICFGAKWLGGDEVEFRSTHHDGKKAMLERAHALLNEADAVMGWNSKGFDMKHLNREFLEAGMTPPSPTIDLDLMLTVKQNFRFPSNKLDYVAQRLGVGAKVQHEGHTLWVKCMAGDDAAWNDMKEYQVQDVEILFGVYDKLLPWIKGHPNMGLFSGEEVACPNCGHTKLSRNGVTTTSAGVFPRYQCLSCGKWSRDSKRVDTTSLRSY</sequence>
<dbReference type="SUPFAM" id="SSF53098">
    <property type="entry name" value="Ribonuclease H-like"/>
    <property type="match status" value="1"/>
</dbReference>
<dbReference type="InterPro" id="IPR012337">
    <property type="entry name" value="RNaseH-like_sf"/>
</dbReference>
<evidence type="ECO:0000313" key="3">
    <source>
        <dbReference type="Proteomes" id="UP000827768"/>
    </source>
</evidence>
<dbReference type="GO" id="GO:0003676">
    <property type="term" value="F:nucleic acid binding"/>
    <property type="evidence" value="ECO:0007669"/>
    <property type="project" value="InterPro"/>
</dbReference>
<dbReference type="EMBL" id="OK040790">
    <property type="protein sequence ID" value="UDL15895.1"/>
    <property type="molecule type" value="Genomic_DNA"/>
</dbReference>
<gene>
    <name evidence="2" type="primary">104</name>
    <name evidence="2" type="ORF">SEA_PUMPERNICKEL_104</name>
</gene>
<dbReference type="GeneID" id="80019744"/>